<dbReference type="PANTHER" id="PTHR33799">
    <property type="entry name" value="PTS PERMEASE-RELATED-RELATED"/>
    <property type="match status" value="1"/>
</dbReference>
<dbReference type="PROSITE" id="PS51096">
    <property type="entry name" value="PTS_EIIA_TYPE_4"/>
    <property type="match status" value="1"/>
</dbReference>
<feature type="domain" description="PTS EIIA type-4" evidence="2">
    <location>
        <begin position="3"/>
        <end position="122"/>
    </location>
</feature>
<evidence type="ECO:0000313" key="4">
    <source>
        <dbReference type="Proteomes" id="UP001286174"/>
    </source>
</evidence>
<protein>
    <recommendedName>
        <fullName evidence="2">PTS EIIA type-4 domain-containing protein</fullName>
    </recommendedName>
</protein>
<organism evidence="3 4">
    <name type="scientific">Grylomicrobium aquisgranensis</name>
    <dbReference type="NCBI Taxonomy" id="2926318"/>
    <lineage>
        <taxon>Bacteria</taxon>
        <taxon>Bacillati</taxon>
        <taxon>Bacillota</taxon>
        <taxon>Erysipelotrichia</taxon>
        <taxon>Erysipelotrichales</taxon>
        <taxon>Erysipelotrichaceae</taxon>
        <taxon>Grylomicrobium</taxon>
    </lineage>
</organism>
<evidence type="ECO:0000256" key="1">
    <source>
        <dbReference type="ARBA" id="ARBA00022679"/>
    </source>
</evidence>
<dbReference type="Proteomes" id="UP001286174">
    <property type="component" value="Unassembled WGS sequence"/>
</dbReference>
<name>A0AB35U952_9FIRM</name>
<dbReference type="InterPro" id="IPR051471">
    <property type="entry name" value="Bacterial_PTS_sugar_comp"/>
</dbReference>
<dbReference type="GO" id="GO:0016740">
    <property type="term" value="F:transferase activity"/>
    <property type="evidence" value="ECO:0007669"/>
    <property type="project" value="UniProtKB-KW"/>
</dbReference>
<dbReference type="InterPro" id="IPR036662">
    <property type="entry name" value="PTS_EIIA_man-typ_sf"/>
</dbReference>
<dbReference type="PANTHER" id="PTHR33799:SF1">
    <property type="entry name" value="PTS SYSTEM MANNOSE-SPECIFIC EIIAB COMPONENT-RELATED"/>
    <property type="match status" value="1"/>
</dbReference>
<dbReference type="InterPro" id="IPR004701">
    <property type="entry name" value="PTS_EIIA_man-typ"/>
</dbReference>
<sequence length="138" mass="15678">MKERKVVIVTHGKLAEGFKSALEIITGAQNVEAYNCYTSPDFNLNDLIEKIMKSVNKEKEELFVFTDLLGGSVNNGFIKALKDYDFHLITNTTLGLLIDFLLVQPDINMLREKLKSNEFNAVYCNDCFNSMSNIEEDL</sequence>
<dbReference type="EMBL" id="JALBUR010000023">
    <property type="protein sequence ID" value="MDX8420135.1"/>
    <property type="molecule type" value="Genomic_DNA"/>
</dbReference>
<dbReference type="SUPFAM" id="SSF53062">
    <property type="entry name" value="PTS system fructose IIA component-like"/>
    <property type="match status" value="1"/>
</dbReference>
<keyword evidence="1" id="KW-0808">Transferase</keyword>
<keyword evidence="4" id="KW-1185">Reference proteome</keyword>
<comment type="caution">
    <text evidence="3">The sequence shown here is derived from an EMBL/GenBank/DDBJ whole genome shotgun (WGS) entry which is preliminary data.</text>
</comment>
<accession>A0AB35U952</accession>
<dbReference type="Pfam" id="PF03610">
    <property type="entry name" value="EIIA-man"/>
    <property type="match status" value="1"/>
</dbReference>
<dbReference type="GO" id="GO:0016020">
    <property type="term" value="C:membrane"/>
    <property type="evidence" value="ECO:0007669"/>
    <property type="project" value="InterPro"/>
</dbReference>
<dbReference type="Gene3D" id="3.40.50.510">
    <property type="entry name" value="Phosphotransferase system, mannose-type IIA component"/>
    <property type="match status" value="1"/>
</dbReference>
<gene>
    <name evidence="3" type="ORF">MOZ60_08520</name>
</gene>
<dbReference type="GO" id="GO:0009401">
    <property type="term" value="P:phosphoenolpyruvate-dependent sugar phosphotransferase system"/>
    <property type="evidence" value="ECO:0007669"/>
    <property type="project" value="InterPro"/>
</dbReference>
<dbReference type="AlphaFoldDB" id="A0AB35U952"/>
<reference evidence="3 4" key="1">
    <citation type="submission" date="2022-03" db="EMBL/GenBank/DDBJ databases">
        <title>Novel taxa within the pig intestine.</title>
        <authorList>
            <person name="Wylensek D."/>
            <person name="Bishof K."/>
            <person name="Afrizal A."/>
            <person name="Clavel T."/>
        </authorList>
    </citation>
    <scope>NUCLEOTIDE SEQUENCE [LARGE SCALE GENOMIC DNA]</scope>
    <source>
        <strain evidence="3 4">CLA-KB-P133</strain>
    </source>
</reference>
<evidence type="ECO:0000259" key="2">
    <source>
        <dbReference type="PROSITE" id="PS51096"/>
    </source>
</evidence>
<dbReference type="RefSeq" id="WP_370596355.1">
    <property type="nucleotide sequence ID" value="NZ_JALBUR010000023.1"/>
</dbReference>
<evidence type="ECO:0000313" key="3">
    <source>
        <dbReference type="EMBL" id="MDX8420135.1"/>
    </source>
</evidence>
<proteinExistence type="predicted"/>